<keyword evidence="2" id="KW-1185">Reference proteome</keyword>
<reference evidence="1 2" key="1">
    <citation type="journal article" date="2018" name="New Phytol.">
        <title>Phylogenomics of Endogonaceae and evolution of mycorrhizas within Mucoromycota.</title>
        <authorList>
            <person name="Chang Y."/>
            <person name="Desiro A."/>
            <person name="Na H."/>
            <person name="Sandor L."/>
            <person name="Lipzen A."/>
            <person name="Clum A."/>
            <person name="Barry K."/>
            <person name="Grigoriev I.V."/>
            <person name="Martin F.M."/>
            <person name="Stajich J.E."/>
            <person name="Smith M.E."/>
            <person name="Bonito G."/>
            <person name="Spatafora J.W."/>
        </authorList>
    </citation>
    <scope>NUCLEOTIDE SEQUENCE [LARGE SCALE GENOMIC DNA]</scope>
    <source>
        <strain evidence="1 2">AD002</strain>
    </source>
</reference>
<organism evidence="1 2">
    <name type="scientific">Jimgerdemannia flammicorona</name>
    <dbReference type="NCBI Taxonomy" id="994334"/>
    <lineage>
        <taxon>Eukaryota</taxon>
        <taxon>Fungi</taxon>
        <taxon>Fungi incertae sedis</taxon>
        <taxon>Mucoromycota</taxon>
        <taxon>Mucoromycotina</taxon>
        <taxon>Endogonomycetes</taxon>
        <taxon>Endogonales</taxon>
        <taxon>Endogonaceae</taxon>
        <taxon>Jimgerdemannia</taxon>
    </lineage>
</organism>
<proteinExistence type="predicted"/>
<evidence type="ECO:0000313" key="1">
    <source>
        <dbReference type="EMBL" id="RUS25969.1"/>
    </source>
</evidence>
<evidence type="ECO:0000313" key="2">
    <source>
        <dbReference type="Proteomes" id="UP000274822"/>
    </source>
</evidence>
<dbReference type="EMBL" id="RBNJ01011555">
    <property type="protein sequence ID" value="RUS25969.1"/>
    <property type="molecule type" value="Genomic_DNA"/>
</dbReference>
<name>A0A433Q889_9FUNG</name>
<accession>A0A433Q889</accession>
<dbReference type="AlphaFoldDB" id="A0A433Q889"/>
<gene>
    <name evidence="1" type="ORF">BC938DRAFT_471406</name>
</gene>
<dbReference type="Proteomes" id="UP000274822">
    <property type="component" value="Unassembled WGS sequence"/>
</dbReference>
<comment type="caution">
    <text evidence="1">The sequence shown here is derived from an EMBL/GenBank/DDBJ whole genome shotgun (WGS) entry which is preliminary data.</text>
</comment>
<sequence>MEGAAVFAREEFPDGELVLRPALTSSACNAELARTMLASLALSTCSVHAYENQGACVEYELLALGRIVQVIAQKLPQLLCTDQPRRRLQQSRLLALWTQVLLDVSERVVRGKLAAMGVNRCERHVKCGFYQCRASGDSLFDDVEIATMIAGDDLDPKAKGVGDRVSVWH</sequence>
<protein>
    <submittedName>
        <fullName evidence="1">Uncharacterized protein</fullName>
    </submittedName>
</protein>